<accession>A0A5C2RTJ2</accession>
<name>A0A5C2RTJ2_9APHY</name>
<organism evidence="2 3">
    <name type="scientific">Lentinus tigrinus ALCF2SS1-6</name>
    <dbReference type="NCBI Taxonomy" id="1328759"/>
    <lineage>
        <taxon>Eukaryota</taxon>
        <taxon>Fungi</taxon>
        <taxon>Dikarya</taxon>
        <taxon>Basidiomycota</taxon>
        <taxon>Agaricomycotina</taxon>
        <taxon>Agaricomycetes</taxon>
        <taxon>Polyporales</taxon>
        <taxon>Polyporaceae</taxon>
        <taxon>Lentinus</taxon>
    </lineage>
</organism>
<gene>
    <name evidence="2" type="ORF">L227DRAFT_348964</name>
</gene>
<dbReference type="Proteomes" id="UP000313359">
    <property type="component" value="Unassembled WGS sequence"/>
</dbReference>
<feature type="region of interest" description="Disordered" evidence="1">
    <location>
        <begin position="23"/>
        <end position="44"/>
    </location>
</feature>
<protein>
    <submittedName>
        <fullName evidence="2">Uncharacterized protein</fullName>
    </submittedName>
</protein>
<evidence type="ECO:0000256" key="1">
    <source>
        <dbReference type="SAM" id="MobiDB-lite"/>
    </source>
</evidence>
<sequence>MMHSCGLLLTQARQLSTHPVTLSFGMGKSGPGAHAPMSPKPAADLEMTGHTGRFYACISDGEEETRFAPRCGADGARLILVRGRTSCFV</sequence>
<proteinExistence type="predicted"/>
<reference evidence="2" key="1">
    <citation type="journal article" date="2018" name="Genome Biol. Evol.">
        <title>Genomics and development of Lentinus tigrinus, a white-rot wood-decaying mushroom with dimorphic fruiting bodies.</title>
        <authorList>
            <person name="Wu B."/>
            <person name="Xu Z."/>
            <person name="Knudson A."/>
            <person name="Carlson A."/>
            <person name="Chen N."/>
            <person name="Kovaka S."/>
            <person name="LaButti K."/>
            <person name="Lipzen A."/>
            <person name="Pennachio C."/>
            <person name="Riley R."/>
            <person name="Schakwitz W."/>
            <person name="Umezawa K."/>
            <person name="Ohm R.A."/>
            <person name="Grigoriev I.V."/>
            <person name="Nagy L.G."/>
            <person name="Gibbons J."/>
            <person name="Hibbett D."/>
        </authorList>
    </citation>
    <scope>NUCLEOTIDE SEQUENCE [LARGE SCALE GENOMIC DNA]</scope>
    <source>
        <strain evidence="2">ALCF2SS1-6</strain>
    </source>
</reference>
<evidence type="ECO:0000313" key="3">
    <source>
        <dbReference type="Proteomes" id="UP000313359"/>
    </source>
</evidence>
<dbReference type="EMBL" id="ML122305">
    <property type="protein sequence ID" value="RPD54531.1"/>
    <property type="molecule type" value="Genomic_DNA"/>
</dbReference>
<dbReference type="AlphaFoldDB" id="A0A5C2RTJ2"/>
<evidence type="ECO:0000313" key="2">
    <source>
        <dbReference type="EMBL" id="RPD54531.1"/>
    </source>
</evidence>
<keyword evidence="3" id="KW-1185">Reference proteome</keyword>